<dbReference type="EMBL" id="JARGDH010000004">
    <property type="protein sequence ID" value="KAL0269809.1"/>
    <property type="molecule type" value="Genomic_DNA"/>
</dbReference>
<dbReference type="InterPro" id="IPR006133">
    <property type="entry name" value="DNA-dir_DNA_pol_B_exonuc"/>
</dbReference>
<dbReference type="Pfam" id="PF00136">
    <property type="entry name" value="DNA_pol_B"/>
    <property type="match status" value="1"/>
</dbReference>
<protein>
    <recommendedName>
        <fullName evidence="15">DNA polymerase epsilon catalytic subunit</fullName>
        <ecNumber evidence="15">2.7.7.7</ecNumber>
    </recommendedName>
</protein>
<evidence type="ECO:0000256" key="15">
    <source>
        <dbReference type="RuleBase" id="RU365029"/>
    </source>
</evidence>
<evidence type="ECO:0000256" key="4">
    <source>
        <dbReference type="ARBA" id="ARBA00022679"/>
    </source>
</evidence>
<reference evidence="18" key="1">
    <citation type="journal article" date="2024" name="Gigascience">
        <title>Chromosome-level genome of the poultry shaft louse Menopon gallinae provides insight into the host-switching and adaptive evolution of parasitic lice.</title>
        <authorList>
            <person name="Xu Y."/>
            <person name="Ma L."/>
            <person name="Liu S."/>
            <person name="Liang Y."/>
            <person name="Liu Q."/>
            <person name="He Z."/>
            <person name="Tian L."/>
            <person name="Duan Y."/>
            <person name="Cai W."/>
            <person name="Li H."/>
            <person name="Song F."/>
        </authorList>
    </citation>
    <scope>NUCLEOTIDE SEQUENCE</scope>
    <source>
        <strain evidence="18">Cailab_2023a</strain>
    </source>
</reference>
<keyword evidence="5 15" id="KW-0548">Nucleotidyltransferase</keyword>
<dbReference type="Gene3D" id="3.90.1600.10">
    <property type="entry name" value="Palm domain of DNA polymerase"/>
    <property type="match status" value="1"/>
</dbReference>
<feature type="compositionally biased region" description="Basic and acidic residues" evidence="16">
    <location>
        <begin position="1"/>
        <end position="17"/>
    </location>
</feature>
<feature type="region of interest" description="Disordered" evidence="16">
    <location>
        <begin position="1"/>
        <end position="26"/>
    </location>
</feature>
<evidence type="ECO:0000259" key="17">
    <source>
        <dbReference type="SMART" id="SM01159"/>
    </source>
</evidence>
<evidence type="ECO:0000256" key="14">
    <source>
        <dbReference type="ARBA" id="ARBA00023242"/>
    </source>
</evidence>
<evidence type="ECO:0000313" key="18">
    <source>
        <dbReference type="EMBL" id="KAL0269809.1"/>
    </source>
</evidence>
<keyword evidence="10 15" id="KW-0239">DNA-directed DNA polymerase</keyword>
<dbReference type="FunFam" id="3.30.420.10:FF:000010">
    <property type="entry name" value="DNA polymerase epsilon catalytic subunit"/>
    <property type="match status" value="1"/>
</dbReference>
<comment type="caution">
    <text evidence="18">The sequence shown here is derived from an EMBL/GenBank/DDBJ whole genome shotgun (WGS) entry which is preliminary data.</text>
</comment>
<dbReference type="GO" id="GO:0008310">
    <property type="term" value="F:single-stranded DNA 3'-5' DNA exonuclease activity"/>
    <property type="evidence" value="ECO:0007669"/>
    <property type="project" value="TreeGrafter"/>
</dbReference>
<dbReference type="InterPro" id="IPR012337">
    <property type="entry name" value="RNaseH-like_sf"/>
</dbReference>
<dbReference type="EC" id="2.7.7.7" evidence="15"/>
<dbReference type="Gene3D" id="3.30.420.10">
    <property type="entry name" value="Ribonuclease H-like superfamily/Ribonuclease H"/>
    <property type="match status" value="1"/>
</dbReference>
<dbReference type="GO" id="GO:0003677">
    <property type="term" value="F:DNA binding"/>
    <property type="evidence" value="ECO:0007669"/>
    <property type="project" value="UniProtKB-KW"/>
</dbReference>
<dbReference type="Pfam" id="PF22912">
    <property type="entry name" value="zf-DPOE"/>
    <property type="match status" value="1"/>
</dbReference>
<evidence type="ECO:0000256" key="9">
    <source>
        <dbReference type="ARBA" id="ARBA00022833"/>
    </source>
</evidence>
<dbReference type="GO" id="GO:0045004">
    <property type="term" value="P:DNA replication proofreading"/>
    <property type="evidence" value="ECO:0007669"/>
    <property type="project" value="TreeGrafter"/>
</dbReference>
<keyword evidence="13 15" id="KW-0238">DNA-binding</keyword>
<dbReference type="SMART" id="SM00486">
    <property type="entry name" value="POLBc"/>
    <property type="match status" value="1"/>
</dbReference>
<dbReference type="InterPro" id="IPR006134">
    <property type="entry name" value="DNA-dir_DNA_pol_B_multi_dom"/>
</dbReference>
<dbReference type="CDD" id="cd05535">
    <property type="entry name" value="POLBc_epsilon"/>
    <property type="match status" value="1"/>
</dbReference>
<evidence type="ECO:0000256" key="11">
    <source>
        <dbReference type="ARBA" id="ARBA00023004"/>
    </source>
</evidence>
<organism evidence="18">
    <name type="scientific">Menopon gallinae</name>
    <name type="common">poultry shaft louse</name>
    <dbReference type="NCBI Taxonomy" id="328185"/>
    <lineage>
        <taxon>Eukaryota</taxon>
        <taxon>Metazoa</taxon>
        <taxon>Ecdysozoa</taxon>
        <taxon>Arthropoda</taxon>
        <taxon>Hexapoda</taxon>
        <taxon>Insecta</taxon>
        <taxon>Pterygota</taxon>
        <taxon>Neoptera</taxon>
        <taxon>Paraneoptera</taxon>
        <taxon>Psocodea</taxon>
        <taxon>Troctomorpha</taxon>
        <taxon>Phthiraptera</taxon>
        <taxon>Amblycera</taxon>
        <taxon>Menoponidae</taxon>
        <taxon>Menopon</taxon>
    </lineage>
</organism>
<name>A0AAW2HJ43_9NEOP</name>
<dbReference type="FunFam" id="3.90.1600.10:FF:000006">
    <property type="entry name" value="DNA polymerase epsilon catalytic subunit"/>
    <property type="match status" value="1"/>
</dbReference>
<dbReference type="PANTHER" id="PTHR10670">
    <property type="entry name" value="DNA POLYMERASE EPSILON CATALYTIC SUBUNIT A"/>
    <property type="match status" value="1"/>
</dbReference>
<dbReference type="InterPro" id="IPR023211">
    <property type="entry name" value="DNA_pol_palm_dom_sf"/>
</dbReference>
<keyword evidence="9 15" id="KW-0862">Zinc</keyword>
<dbReference type="InterPro" id="IPR042087">
    <property type="entry name" value="DNA_pol_B_thumb"/>
</dbReference>
<dbReference type="InterPro" id="IPR055191">
    <property type="entry name" value="POL2_thumb"/>
</dbReference>
<dbReference type="InterPro" id="IPR006172">
    <property type="entry name" value="DNA-dir_DNA_pol_B"/>
</dbReference>
<comment type="catalytic activity">
    <reaction evidence="15">
        <text>DNA(n) + a 2'-deoxyribonucleoside 5'-triphosphate = DNA(n+1) + diphosphate</text>
        <dbReference type="Rhea" id="RHEA:22508"/>
        <dbReference type="Rhea" id="RHEA-COMP:17339"/>
        <dbReference type="Rhea" id="RHEA-COMP:17340"/>
        <dbReference type="ChEBI" id="CHEBI:33019"/>
        <dbReference type="ChEBI" id="CHEBI:61560"/>
        <dbReference type="ChEBI" id="CHEBI:173112"/>
        <dbReference type="EC" id="2.7.7.7"/>
    </reaction>
</comment>
<dbReference type="SMART" id="SM01159">
    <property type="entry name" value="DUF1744"/>
    <property type="match status" value="1"/>
</dbReference>
<dbReference type="InterPro" id="IPR036397">
    <property type="entry name" value="RNaseH_sf"/>
</dbReference>
<evidence type="ECO:0000256" key="5">
    <source>
        <dbReference type="ARBA" id="ARBA00022695"/>
    </source>
</evidence>
<keyword evidence="3 15" id="KW-0004">4Fe-4S</keyword>
<dbReference type="InterPro" id="IPR043502">
    <property type="entry name" value="DNA/RNA_pol_sf"/>
</dbReference>
<dbReference type="GO" id="GO:0006272">
    <property type="term" value="P:leading strand elongation"/>
    <property type="evidence" value="ECO:0007669"/>
    <property type="project" value="TreeGrafter"/>
</dbReference>
<keyword evidence="7 15" id="KW-0479">Metal-binding</keyword>
<evidence type="ECO:0000256" key="16">
    <source>
        <dbReference type="SAM" id="MobiDB-lite"/>
    </source>
</evidence>
<dbReference type="Gene3D" id="3.30.342.10">
    <property type="entry name" value="DNA Polymerase, chain B, domain 1"/>
    <property type="match status" value="1"/>
</dbReference>
<feature type="region of interest" description="Disordered" evidence="16">
    <location>
        <begin position="1961"/>
        <end position="1982"/>
    </location>
</feature>
<evidence type="ECO:0000256" key="3">
    <source>
        <dbReference type="ARBA" id="ARBA00022485"/>
    </source>
</evidence>
<dbReference type="SUPFAM" id="SSF56672">
    <property type="entry name" value="DNA/RNA polymerases"/>
    <property type="match status" value="1"/>
</dbReference>
<accession>A0AAW2HJ43</accession>
<feature type="domain" description="DNA polymerase epsilon catalytic subunit A C-terminal" evidence="17">
    <location>
        <begin position="1502"/>
        <end position="1898"/>
    </location>
</feature>
<comment type="subcellular location">
    <subcellularLocation>
        <location evidence="1 15">Nucleus</location>
    </subcellularLocation>
</comment>
<dbReference type="PANTHER" id="PTHR10670:SF0">
    <property type="entry name" value="DNA POLYMERASE EPSILON CATALYTIC SUBUNIT A"/>
    <property type="match status" value="1"/>
</dbReference>
<gene>
    <name evidence="18" type="ORF">PYX00_007417</name>
</gene>
<evidence type="ECO:0000256" key="8">
    <source>
        <dbReference type="ARBA" id="ARBA00022771"/>
    </source>
</evidence>
<evidence type="ECO:0000256" key="12">
    <source>
        <dbReference type="ARBA" id="ARBA00023014"/>
    </source>
</evidence>
<dbReference type="InterPro" id="IPR054475">
    <property type="entry name" value="Znf-DPOE"/>
</dbReference>
<dbReference type="Pfam" id="PF03104">
    <property type="entry name" value="DNA_pol_B_exo1"/>
    <property type="match status" value="1"/>
</dbReference>
<dbReference type="GO" id="GO:0003887">
    <property type="term" value="F:DNA-directed DNA polymerase activity"/>
    <property type="evidence" value="ECO:0007669"/>
    <property type="project" value="UniProtKB-KW"/>
</dbReference>
<comment type="function">
    <text evidence="15">DNA polymerase II participates in chromosomal DNA replication.</text>
</comment>
<dbReference type="Pfam" id="PF08490">
    <property type="entry name" value="DUF1744"/>
    <property type="match status" value="1"/>
</dbReference>
<dbReference type="GO" id="GO:0000278">
    <property type="term" value="P:mitotic cell cycle"/>
    <property type="evidence" value="ECO:0007669"/>
    <property type="project" value="TreeGrafter"/>
</dbReference>
<dbReference type="CDD" id="cd05779">
    <property type="entry name" value="DNA_polB_epsilon_exo"/>
    <property type="match status" value="1"/>
</dbReference>
<dbReference type="GO" id="GO:0008270">
    <property type="term" value="F:zinc ion binding"/>
    <property type="evidence" value="ECO:0007669"/>
    <property type="project" value="UniProtKB-KW"/>
</dbReference>
<evidence type="ECO:0000256" key="7">
    <source>
        <dbReference type="ARBA" id="ARBA00022723"/>
    </source>
</evidence>
<dbReference type="FunFam" id="1.10.132.60:FF:000002">
    <property type="entry name" value="DNA polymerase epsilon catalytic subunit"/>
    <property type="match status" value="1"/>
</dbReference>
<dbReference type="Gene3D" id="1.10.132.60">
    <property type="entry name" value="DNA polymerase family B, C-terminal domain"/>
    <property type="match status" value="1"/>
</dbReference>
<dbReference type="GO" id="GO:0008622">
    <property type="term" value="C:epsilon DNA polymerase complex"/>
    <property type="evidence" value="ECO:0007669"/>
    <property type="project" value="InterPro"/>
</dbReference>
<evidence type="ECO:0000256" key="10">
    <source>
        <dbReference type="ARBA" id="ARBA00022932"/>
    </source>
</evidence>
<keyword evidence="12 15" id="KW-0411">Iron-sulfur</keyword>
<comment type="similarity">
    <text evidence="2 15">Belongs to the DNA polymerase type-B family.</text>
</comment>
<dbReference type="Pfam" id="PF22634">
    <property type="entry name" value="POL2_thumb"/>
    <property type="match status" value="1"/>
</dbReference>
<dbReference type="GO" id="GO:0000166">
    <property type="term" value="F:nucleotide binding"/>
    <property type="evidence" value="ECO:0007669"/>
    <property type="project" value="InterPro"/>
</dbReference>
<proteinExistence type="inferred from homology"/>
<keyword evidence="6 15" id="KW-0235">DNA replication</keyword>
<evidence type="ECO:0000256" key="13">
    <source>
        <dbReference type="ARBA" id="ARBA00023125"/>
    </source>
</evidence>
<keyword evidence="14 15" id="KW-0539">Nucleus</keyword>
<dbReference type="GO" id="GO:0051539">
    <property type="term" value="F:4 iron, 4 sulfur cluster binding"/>
    <property type="evidence" value="ECO:0007669"/>
    <property type="project" value="UniProtKB-KW"/>
</dbReference>
<sequence>MNENFRKANEKHGKEKGFSAGEDSSERRLLQCVENDEIDSKFGFERYKDQRERTGFLINMHTTEIIDEDKRLHSAVDYYFIEEDGSRFKISYPYEPYFYVLTVKDSIEEVSKFLTKKYNGIVESIKTVAKEDLGLPNHLVGLKQRYLKLSFLTITELLKVRRDMLAAVKKSRERAKTNNLYSDMVTCDIESGNKTYSKKIVDQFDNIIDIREYDVPYHIRVSIDNKILVGCWYTIKLRGLTVPPVITRRTDLIETPDVIVLAFDIECTKQPLKFPDSETDQIIMISYMIDGQGYLINNREVMSQDVDDFEYTPTAEFEGHFIVYNEPNEKALLRRFFDHIIDIKPHVIVTYNGDFFDWPFVEDRASFHAMSMKGEIGFSKSKDGVYSCRPITHMDCLCWVKRDSYLPVGSHNLKAVAKAKLRYDPVELDPEDMCRLAAQEPQTLANYSVSDAVATYYLYMKYVHPFIYALCTIIPMEPDEVLRKGSGTLCETLLMVEAFHANIIFPNKQETELNKMTPDGHVLDTETYVGGHVEALESGVFRADIPCRFKLVPEAFDKLIEGTEKVMKHAIEKEEKVPLSAVMNFEEVIAEIKVKLKNLRDNPVRTENPVIYHLDVGAMYPNIILTNRLQPYAVVNEEICAACDFNRPGAACQRKMKWMWRGEFMPATRNEFQRIQQQLETERFPPEYPDGPPRAFHQLSKEEQANYEKKRLIEYCRKAYKKIHVTRTTEIESTICQKENSFYIDTVRAFRDRRYEYKGLSKVAKKQVTEAIAKGDAREIKSAKNREVLYDSLQLAHKCILNSFYGYVMRRGARWFSMQMAGIVCHTGASIITRAREIIEQVGRPLELDTDGIWCVLPGSFPENFELETNLEKKKKITISYPNAVLNCMVQDHFTNHAYHDLVDPDTLKYVQRSENSIFFEVDGPYLAMVLPASKEEGKKLKKRYAVFNFDKSLAELKGFEVKRRGELQLIKIFQSSVFEAFLKGDTLEKCYESVAKVADYWLDVLYSKANNLPDNELFELISENRSMSKKLEDYGAQKSTSISTAKRLAEFLGDQMIKDKGLACRYIISRKPEGSPVTERAIPLAIFQADPSIKRHYLRKWLKDNSVTDVDIRQVLDWNYYIERLNGAIQKIITIPAALQGLNNPVPRVRHPDWLHKKILEKNDVLKQRKMNEFFSAKEKSTDIEDMVMDTSRPIAATVNKPVCNKRKRDAFDEDQLQQNWRTVLGPPPPFGKTKEEHVEWIKYHKKKWELQRAQRNYQTGNASKRGRINPISRPANTLGSFIRKAQRTILESPWEVVQFVETNEPGLFKVWALVHNELHHIKLHVPRIFYVNQRTPKNESETNRLWKRANRLLPRSRPVFYLYEYAVPEPLYRQHGQELMADLSTPEVEGIYETQVPLEFRVLLTLESMCCVDRAVALKLARDGMKDVDSFNFSQLNAVRGKDLKYLDSLPDGSLPLKTIFLYHHRSSNTEKAFYGLFLSPSQRAVVFVRDSAAANQVPNLRKLYQTKRAAKTEEGVFLPPPEMQFEVRVLKEKTQILKAIQNDLQRYKDEKKGPTVLLLQSFVDTSTMVSQMPVLGEFPILTIHTKDPELLFSEMQWQRTVSRFMIERYLNSESVFRATLDQCRYFRIPVCNLPADATLFGADLFYGRYLQRNNFVLWCSQTELPDLGGRESDDGRLLTDFDESSSPTVNNPGCYSTVVVELDVESLAVNTLMQSHRVNEVEGTSSSVAFDVAPQVSVDEMIGGHGPILTSYDETALCSPAFKVIRAMVNSWLRDLSIERNMYADHQVVHFYRWLRSTNALLYDPALRRTLLTLMKKLFFLLIGEFKRLGAVLVYATFNKIIICTKKHSVPDALGYVDFVTTSIKNKELFHSIQITVNRTWKYLMWLDIGNYAGIKGTMEGGEEVVDGQETGDVKVTMNWNLANYLPEEDIIQNNFVEVIAGYINTIWGEIQKEARGPRTPDKRRMISSQSQTPATPMGIGVHETAKEFAKRLIETELSQALFSLVQKIQKRLPVAKDQNRHPHLGNRETNPALEFIKAVCQVLSLDDAITDEIARLKRNMLKLINVGEFSDKAVWTDPCVTIILPEIICKVCNHCRDIDLCKDEHQIEVDNKHYWLCPLCESRYDNTEIEYLLLGTIERKAMAYTLQDLQCTKCTEIKADNLREYCECAGSFKTLIPSKNLFTHFKILQTISHQFSMPLLSECVEWMLKMNPHFK</sequence>
<dbReference type="GO" id="GO:0006287">
    <property type="term" value="P:base-excision repair, gap-filling"/>
    <property type="evidence" value="ECO:0007669"/>
    <property type="project" value="TreeGrafter"/>
</dbReference>
<dbReference type="Pfam" id="PF23250">
    <property type="entry name" value="zf_DPOE_2"/>
    <property type="match status" value="1"/>
</dbReference>
<keyword evidence="4 15" id="KW-0808">Transferase</keyword>
<evidence type="ECO:0000256" key="1">
    <source>
        <dbReference type="ARBA" id="ARBA00004123"/>
    </source>
</evidence>
<dbReference type="InterPro" id="IPR013697">
    <property type="entry name" value="DNA_pol_e_suA_C"/>
</dbReference>
<keyword evidence="8 15" id="KW-0863">Zinc-finger</keyword>
<dbReference type="SUPFAM" id="SSF53098">
    <property type="entry name" value="Ribonuclease H-like"/>
    <property type="match status" value="1"/>
</dbReference>
<keyword evidence="11 15" id="KW-0408">Iron</keyword>
<dbReference type="GO" id="GO:0006297">
    <property type="term" value="P:nucleotide-excision repair, DNA gap filling"/>
    <property type="evidence" value="ECO:0007669"/>
    <property type="project" value="TreeGrafter"/>
</dbReference>
<evidence type="ECO:0000256" key="2">
    <source>
        <dbReference type="ARBA" id="ARBA00005755"/>
    </source>
</evidence>
<comment type="cofactor">
    <cofactor evidence="15">
        <name>[4Fe-4S] cluster</name>
        <dbReference type="ChEBI" id="CHEBI:49883"/>
    </cofactor>
</comment>
<evidence type="ECO:0000256" key="6">
    <source>
        <dbReference type="ARBA" id="ARBA00022705"/>
    </source>
</evidence>
<dbReference type="InterPro" id="IPR029703">
    <property type="entry name" value="POL2"/>
</dbReference>